<dbReference type="NCBIfam" id="TIGR00732">
    <property type="entry name" value="dprA"/>
    <property type="match status" value="1"/>
</dbReference>
<dbReference type="RefSeq" id="WP_013810226.1">
    <property type="nucleotide sequence ID" value="NC_015565.1"/>
</dbReference>
<dbReference type="PANTHER" id="PTHR43022">
    <property type="entry name" value="PROTEIN SMF"/>
    <property type="match status" value="1"/>
</dbReference>
<dbReference type="SUPFAM" id="SSF102405">
    <property type="entry name" value="MCP/YpsA-like"/>
    <property type="match status" value="1"/>
</dbReference>
<reference evidence="4 5" key="1">
    <citation type="submission" date="2011-05" db="EMBL/GenBank/DDBJ databases">
        <title>Complete sequence of Desulfotomaculum carboxydivorans CO-1-SRB.</title>
        <authorList>
            <consortium name="US DOE Joint Genome Institute"/>
            <person name="Lucas S."/>
            <person name="Han J."/>
            <person name="Lapidus A."/>
            <person name="Cheng J.-F."/>
            <person name="Goodwin L."/>
            <person name="Pitluck S."/>
            <person name="Peters L."/>
            <person name="Mikhailova N."/>
            <person name="Lu M."/>
            <person name="Han C."/>
            <person name="Tapia R."/>
            <person name="Land M."/>
            <person name="Hauser L."/>
            <person name="Kyrpides N."/>
            <person name="Ivanova N."/>
            <person name="Pagani I."/>
            <person name="Stams A."/>
            <person name="Plugge C."/>
            <person name="Muyzer G."/>
            <person name="Kuever J."/>
            <person name="Parshina S."/>
            <person name="Ivanova A."/>
            <person name="Nazina T."/>
            <person name="Woyke T."/>
        </authorList>
    </citation>
    <scope>NUCLEOTIDE SEQUENCE [LARGE SCALE GENOMIC DNA]</scope>
    <source>
        <strain evidence="5">DSM 14880 / VKM B-2319 / CO-1-SRB</strain>
    </source>
</reference>
<dbReference type="Gene3D" id="1.10.10.10">
    <property type="entry name" value="Winged helix-like DNA-binding domain superfamily/Winged helix DNA-binding domain"/>
    <property type="match status" value="1"/>
</dbReference>
<dbReference type="InterPro" id="IPR003488">
    <property type="entry name" value="DprA"/>
</dbReference>
<gene>
    <name evidence="4" type="ordered locus">Desca_1521</name>
</gene>
<dbReference type="InterPro" id="IPR041614">
    <property type="entry name" value="DprA_WH"/>
</dbReference>
<keyword evidence="5" id="KW-1185">Reference proteome</keyword>
<dbReference type="InterPro" id="IPR057666">
    <property type="entry name" value="DrpA_SLOG"/>
</dbReference>
<evidence type="ECO:0000259" key="3">
    <source>
        <dbReference type="Pfam" id="PF17782"/>
    </source>
</evidence>
<dbReference type="Proteomes" id="UP000009226">
    <property type="component" value="Chromosome"/>
</dbReference>
<dbReference type="KEGG" id="dca:Desca_1521"/>
<dbReference type="AlphaFoldDB" id="F6B6K2"/>
<dbReference type="PANTHER" id="PTHR43022:SF1">
    <property type="entry name" value="PROTEIN SMF"/>
    <property type="match status" value="1"/>
</dbReference>
<protein>
    <submittedName>
        <fullName evidence="4">DNA protecting protein DprA</fullName>
    </submittedName>
</protein>
<feature type="domain" description="DprA winged helix" evidence="3">
    <location>
        <begin position="306"/>
        <end position="356"/>
    </location>
</feature>
<dbReference type="InterPro" id="IPR010994">
    <property type="entry name" value="RuvA_2-like"/>
</dbReference>
<proteinExistence type="inferred from homology"/>
<dbReference type="eggNOG" id="COG0758">
    <property type="taxonomic scope" value="Bacteria"/>
</dbReference>
<dbReference type="Pfam" id="PF02481">
    <property type="entry name" value="DNA_processg_A"/>
    <property type="match status" value="1"/>
</dbReference>
<dbReference type="SUPFAM" id="SSF47781">
    <property type="entry name" value="RuvA domain 2-like"/>
    <property type="match status" value="1"/>
</dbReference>
<evidence type="ECO:0000313" key="5">
    <source>
        <dbReference type="Proteomes" id="UP000009226"/>
    </source>
</evidence>
<dbReference type="InterPro" id="IPR036388">
    <property type="entry name" value="WH-like_DNA-bd_sf"/>
</dbReference>
<dbReference type="GO" id="GO:0009294">
    <property type="term" value="P:DNA-mediated transformation"/>
    <property type="evidence" value="ECO:0007669"/>
    <property type="project" value="InterPro"/>
</dbReference>
<evidence type="ECO:0000256" key="1">
    <source>
        <dbReference type="ARBA" id="ARBA00006525"/>
    </source>
</evidence>
<evidence type="ECO:0000313" key="4">
    <source>
        <dbReference type="EMBL" id="AEF94376.1"/>
    </source>
</evidence>
<dbReference type="Pfam" id="PF17782">
    <property type="entry name" value="WHD_DprA"/>
    <property type="match status" value="1"/>
</dbReference>
<dbReference type="STRING" id="868595.Desca_1521"/>
<organism evidence="4 5">
    <name type="scientific">Desulfotomaculum nigrificans (strain DSM 14880 / VKM B-2319 / CO-1-SRB)</name>
    <name type="common">Desulfotomaculum carboxydivorans</name>
    <dbReference type="NCBI Taxonomy" id="868595"/>
    <lineage>
        <taxon>Bacteria</taxon>
        <taxon>Bacillati</taxon>
        <taxon>Bacillota</taxon>
        <taxon>Clostridia</taxon>
        <taxon>Eubacteriales</taxon>
        <taxon>Desulfotomaculaceae</taxon>
        <taxon>Desulfotomaculum</taxon>
    </lineage>
</organism>
<dbReference type="HOGENOM" id="CLU_029601_0_3_9"/>
<comment type="similarity">
    <text evidence="1">Belongs to the DprA/Smf family.</text>
</comment>
<sequence>MDKRQLWIYWQILFPGAGPRIWQLIKYFGSVEQAWQAGESDLGAIPWLGPKGAQKLVRRRESIQFDRVINYLNDIGCSVITIEDEDYPTLLKDIYDPPPALFVRGKLPNNERTAVAVVGSRKPSPYGLAAAEDIATELARSDIVIISGMARGIDTAAHRGALKGKGTTVAVLGCGPDVVYPKENARLMDKIIEQGAVISEFPPGMAPLAWHFPARNRIISGLSQAVLVVEAAEKSGALITADFALEQGRDVLAIPGNITSPNSVGTNKLIRQGARLVTKAEDILEELGLGTLYLNQISSSPDFNFTAGERDLWEVLSYQPMSLEQLVEASKLSPQDTAAAITMLEIKGLVRLLPGKVYVKARL</sequence>
<dbReference type="Gene3D" id="3.40.50.450">
    <property type="match status" value="1"/>
</dbReference>
<evidence type="ECO:0000259" key="2">
    <source>
        <dbReference type="Pfam" id="PF02481"/>
    </source>
</evidence>
<feature type="domain" description="Smf/DprA SLOG" evidence="2">
    <location>
        <begin position="79"/>
        <end position="287"/>
    </location>
</feature>
<dbReference type="EMBL" id="CP002736">
    <property type="protein sequence ID" value="AEF94376.1"/>
    <property type="molecule type" value="Genomic_DNA"/>
</dbReference>
<name>F6B6K2_DESCC</name>
<accession>F6B6K2</accession>